<organism evidence="2 3">
    <name type="scientific">Kwoniella shivajii</name>
    <dbReference type="NCBI Taxonomy" id="564305"/>
    <lineage>
        <taxon>Eukaryota</taxon>
        <taxon>Fungi</taxon>
        <taxon>Dikarya</taxon>
        <taxon>Basidiomycota</taxon>
        <taxon>Agaricomycotina</taxon>
        <taxon>Tremellomycetes</taxon>
        <taxon>Tremellales</taxon>
        <taxon>Cryptococcaceae</taxon>
        <taxon>Kwoniella</taxon>
    </lineage>
</organism>
<feature type="region of interest" description="Disordered" evidence="1">
    <location>
        <begin position="1"/>
        <end position="132"/>
    </location>
</feature>
<protein>
    <submittedName>
        <fullName evidence="2">Uncharacterized protein</fullName>
    </submittedName>
</protein>
<dbReference type="GeneID" id="87957815"/>
<evidence type="ECO:0000313" key="3">
    <source>
        <dbReference type="Proteomes" id="UP001329825"/>
    </source>
</evidence>
<gene>
    <name evidence="2" type="ORF">IL334_005685</name>
</gene>
<keyword evidence="3" id="KW-1185">Reference proteome</keyword>
<evidence type="ECO:0000313" key="2">
    <source>
        <dbReference type="EMBL" id="WRT68705.1"/>
    </source>
</evidence>
<proteinExistence type="predicted"/>
<reference evidence="2 3" key="1">
    <citation type="submission" date="2024-01" db="EMBL/GenBank/DDBJ databases">
        <title>Comparative genomics of Cryptococcus and Kwoniella reveals pathogenesis evolution and contrasting modes of karyotype evolution via chromosome fusion or intercentromeric recombination.</title>
        <authorList>
            <person name="Coelho M.A."/>
            <person name="David-Palma M."/>
            <person name="Shea T."/>
            <person name="Bowers K."/>
            <person name="McGinley-Smith S."/>
            <person name="Mohammad A.W."/>
            <person name="Gnirke A."/>
            <person name="Yurkov A.M."/>
            <person name="Nowrousian M."/>
            <person name="Sun S."/>
            <person name="Cuomo C.A."/>
            <person name="Heitman J."/>
        </authorList>
    </citation>
    <scope>NUCLEOTIDE SEQUENCE [LARGE SCALE GENOMIC DNA]</scope>
    <source>
        <strain evidence="2">CBS 11374</strain>
    </source>
</reference>
<dbReference type="RefSeq" id="XP_062793444.1">
    <property type="nucleotide sequence ID" value="XM_062937393.1"/>
</dbReference>
<feature type="compositionally biased region" description="Low complexity" evidence="1">
    <location>
        <begin position="26"/>
        <end position="46"/>
    </location>
</feature>
<evidence type="ECO:0000256" key="1">
    <source>
        <dbReference type="SAM" id="MobiDB-lite"/>
    </source>
</evidence>
<sequence length="199" mass="20892">MAPPKGYTNPFYTSPPPTTSTPPPAYNNSTRPSSTSASAAPHPASNQPTTYGSLSDLSRGRTDTAQTYSYQPKPERQGYRSTPEPSSSSSGSGLGTGGRRVPPLGREGMMPHTPPEPPRRNVPTTPPPPPSRIAQIQGYIPESAQNTFGVAADRVTDGWRSVATTERKDQVLSGIGKLGVGAAKLGAKGVYQIGKFASK</sequence>
<name>A0ABZ1D5P5_9TREE</name>
<feature type="compositionally biased region" description="Polar residues" evidence="1">
    <location>
        <begin position="47"/>
        <end position="56"/>
    </location>
</feature>
<accession>A0ABZ1D5P5</accession>
<dbReference type="EMBL" id="CP141887">
    <property type="protein sequence ID" value="WRT68705.1"/>
    <property type="molecule type" value="Genomic_DNA"/>
</dbReference>
<feature type="compositionally biased region" description="Pro residues" evidence="1">
    <location>
        <begin position="13"/>
        <end position="25"/>
    </location>
</feature>
<dbReference type="Proteomes" id="UP001329825">
    <property type="component" value="Chromosome 7"/>
</dbReference>